<keyword evidence="8" id="KW-0812">Transmembrane</keyword>
<evidence type="ECO:0000256" key="4">
    <source>
        <dbReference type="ARBA" id="ARBA00023128"/>
    </source>
</evidence>
<dbReference type="GeneTree" id="ENSGT00390000009045"/>
<dbReference type="GO" id="GO:0005763">
    <property type="term" value="C:mitochondrial small ribosomal subunit"/>
    <property type="evidence" value="ECO:0007669"/>
    <property type="project" value="InterPro"/>
</dbReference>
<sequence length="265" mass="30235">MAKCTYNIQNKNKTIKPVITPIPMEAAFHRFLGQSVTEEDNCPAPTKIMAAPMVVCRNIRTFGRMFVGVSQSGSIGLNACRYHGISTLFRPLQLPAACLHTGTFSSSLPSSVILTEEPDTLYQKVSVLVKGHDKAVLDSYEFFAILAARELGVTLGKVFEPPKNIERLTLLKSVHIFKKHRVQYEMRTHYRCIELSRVTGSTAQVYLEYIQRNLPEGVAMEVTKVRLRRCYRSWIGFLFTNVFYICVPFFSRYQIQTYTYEGRPL</sequence>
<reference evidence="10" key="3">
    <citation type="submission" date="2025-09" db="UniProtKB">
        <authorList>
            <consortium name="Ensembl"/>
        </authorList>
    </citation>
    <scope>IDENTIFICATION</scope>
</reference>
<keyword evidence="5" id="KW-0687">Ribonucleoprotein</keyword>
<dbReference type="FunFam" id="3.30.70.600:FF:000005">
    <property type="entry name" value="28S ribosomal protein S10, mitochondrial"/>
    <property type="match status" value="1"/>
</dbReference>
<dbReference type="Gene3D" id="3.30.70.600">
    <property type="entry name" value="Ribosomal protein S10 domain"/>
    <property type="match status" value="1"/>
</dbReference>
<dbReference type="SUPFAM" id="SSF54999">
    <property type="entry name" value="Ribosomal protein S10"/>
    <property type="match status" value="1"/>
</dbReference>
<dbReference type="InParanoid" id="A0A674A4G9"/>
<evidence type="ECO:0000259" key="9">
    <source>
        <dbReference type="SMART" id="SM01403"/>
    </source>
</evidence>
<organism evidence="10 11">
    <name type="scientific">Salmo trutta</name>
    <name type="common">Brown trout</name>
    <dbReference type="NCBI Taxonomy" id="8032"/>
    <lineage>
        <taxon>Eukaryota</taxon>
        <taxon>Metazoa</taxon>
        <taxon>Chordata</taxon>
        <taxon>Craniata</taxon>
        <taxon>Vertebrata</taxon>
        <taxon>Euteleostomi</taxon>
        <taxon>Actinopterygii</taxon>
        <taxon>Neopterygii</taxon>
        <taxon>Teleostei</taxon>
        <taxon>Protacanthopterygii</taxon>
        <taxon>Salmoniformes</taxon>
        <taxon>Salmonidae</taxon>
        <taxon>Salmoninae</taxon>
        <taxon>Salmo</taxon>
    </lineage>
</organism>
<keyword evidence="4" id="KW-0496">Mitochondrion</keyword>
<dbReference type="Proteomes" id="UP000472277">
    <property type="component" value="Chromosome 1"/>
</dbReference>
<dbReference type="FunCoup" id="A0A674A4G9">
    <property type="interactions" value="525"/>
</dbReference>
<dbReference type="InterPro" id="IPR036838">
    <property type="entry name" value="Ribosomal_uS10_dom_sf"/>
</dbReference>
<feature type="transmembrane region" description="Helical" evidence="8">
    <location>
        <begin position="234"/>
        <end position="255"/>
    </location>
</feature>
<dbReference type="HAMAP" id="MF_00508">
    <property type="entry name" value="Ribosomal_uS10"/>
    <property type="match status" value="1"/>
</dbReference>
<evidence type="ECO:0000256" key="1">
    <source>
        <dbReference type="ARBA" id="ARBA00004173"/>
    </source>
</evidence>
<evidence type="ECO:0000256" key="5">
    <source>
        <dbReference type="ARBA" id="ARBA00023274"/>
    </source>
</evidence>
<keyword evidence="11" id="KW-1185">Reference proteome</keyword>
<evidence type="ECO:0000256" key="6">
    <source>
        <dbReference type="ARBA" id="ARBA00035261"/>
    </source>
</evidence>
<dbReference type="GO" id="GO:0003735">
    <property type="term" value="F:structural constituent of ribosome"/>
    <property type="evidence" value="ECO:0007669"/>
    <property type="project" value="InterPro"/>
</dbReference>
<dbReference type="Ensembl" id="ENSSTUT00000056251.1">
    <property type="protein sequence ID" value="ENSSTUP00000053802.1"/>
    <property type="gene ID" value="ENSSTUG00000022781.1"/>
</dbReference>
<feature type="domain" description="Small ribosomal subunit protein uS10" evidence="9">
    <location>
        <begin position="126"/>
        <end position="223"/>
    </location>
</feature>
<dbReference type="InterPro" id="IPR001848">
    <property type="entry name" value="Ribosomal_uS10"/>
</dbReference>
<evidence type="ECO:0000256" key="8">
    <source>
        <dbReference type="SAM" id="Phobius"/>
    </source>
</evidence>
<evidence type="ECO:0000313" key="10">
    <source>
        <dbReference type="Ensembl" id="ENSSTUP00000053802.1"/>
    </source>
</evidence>
<proteinExistence type="inferred from homology"/>
<keyword evidence="3" id="KW-0689">Ribosomal protein</keyword>
<protein>
    <recommendedName>
        <fullName evidence="6">Small ribosomal subunit protein uS10m</fullName>
    </recommendedName>
    <alternativeName>
        <fullName evidence="7">28S ribosomal protein S10, mitochondrial</fullName>
    </alternativeName>
</protein>
<dbReference type="Pfam" id="PF00338">
    <property type="entry name" value="Ribosomal_S10"/>
    <property type="match status" value="1"/>
</dbReference>
<comment type="similarity">
    <text evidence="2">Belongs to the universal ribosomal protein uS10 family.</text>
</comment>
<dbReference type="SMART" id="SM01403">
    <property type="entry name" value="Ribosomal_S10"/>
    <property type="match status" value="1"/>
</dbReference>
<reference evidence="10" key="2">
    <citation type="submission" date="2025-08" db="UniProtKB">
        <authorList>
            <consortium name="Ensembl"/>
        </authorList>
    </citation>
    <scope>IDENTIFICATION</scope>
</reference>
<dbReference type="InterPro" id="IPR027486">
    <property type="entry name" value="Ribosomal_uS10_dom"/>
</dbReference>
<comment type="subcellular location">
    <subcellularLocation>
        <location evidence="1">Mitochondrion</location>
    </subcellularLocation>
</comment>
<dbReference type="PANTHER" id="PTHR13334:SF4">
    <property type="entry name" value="SMALL RIBOSOMAL SUBUNIT PROTEIN US10M"/>
    <property type="match status" value="1"/>
</dbReference>
<dbReference type="InterPro" id="IPR040055">
    <property type="entry name" value="Ribosomal_uS10m"/>
</dbReference>
<keyword evidence="8" id="KW-0472">Membrane</keyword>
<keyword evidence="8" id="KW-1133">Transmembrane helix</keyword>
<evidence type="ECO:0000313" key="11">
    <source>
        <dbReference type="Proteomes" id="UP000472277"/>
    </source>
</evidence>
<dbReference type="GO" id="GO:0006412">
    <property type="term" value="P:translation"/>
    <property type="evidence" value="ECO:0007669"/>
    <property type="project" value="InterPro"/>
</dbReference>
<evidence type="ECO:0000256" key="2">
    <source>
        <dbReference type="ARBA" id="ARBA00007102"/>
    </source>
</evidence>
<accession>A0A674A4G9</accession>
<reference evidence="10" key="1">
    <citation type="submission" date="2021-04" db="EMBL/GenBank/DDBJ databases">
        <authorList>
            <consortium name="Wellcome Sanger Institute Data Sharing"/>
        </authorList>
    </citation>
    <scope>NUCLEOTIDE SEQUENCE [LARGE SCALE GENOMIC DNA]</scope>
</reference>
<name>A0A674A4G9_SALTR</name>
<evidence type="ECO:0000256" key="7">
    <source>
        <dbReference type="ARBA" id="ARBA00035544"/>
    </source>
</evidence>
<dbReference type="PANTHER" id="PTHR13334">
    <property type="entry name" value="MITOCHONDRIAL 28S RIBOSOMAL PROTEIN S10"/>
    <property type="match status" value="1"/>
</dbReference>
<evidence type="ECO:0000256" key="3">
    <source>
        <dbReference type="ARBA" id="ARBA00022980"/>
    </source>
</evidence>
<gene>
    <name evidence="10" type="primary">mrps10</name>
</gene>
<dbReference type="AlphaFoldDB" id="A0A674A4G9"/>